<dbReference type="InterPro" id="IPR011990">
    <property type="entry name" value="TPR-like_helical_dom_sf"/>
</dbReference>
<gene>
    <name evidence="2" type="ORF">FHX40_2162</name>
</gene>
<proteinExistence type="predicted"/>
<dbReference type="EMBL" id="VFPQ01000001">
    <property type="protein sequence ID" value="TQM75454.1"/>
    <property type="molecule type" value="Genomic_DNA"/>
</dbReference>
<accession>A0A543IY02</accession>
<reference evidence="2 3" key="1">
    <citation type="submission" date="2019-06" db="EMBL/GenBank/DDBJ databases">
        <title>Sequencing the genomes of 1000 actinobacteria strains.</title>
        <authorList>
            <person name="Klenk H.-P."/>
        </authorList>
    </citation>
    <scope>NUCLEOTIDE SEQUENCE [LARGE SCALE GENOMIC DNA]</scope>
    <source>
        <strain evidence="2 3">DSM 43186</strain>
    </source>
</reference>
<name>A0A543IY02_9ACTN</name>
<evidence type="ECO:0000313" key="2">
    <source>
        <dbReference type="EMBL" id="TQM75454.1"/>
    </source>
</evidence>
<evidence type="ECO:0000256" key="1">
    <source>
        <dbReference type="SAM" id="MobiDB-lite"/>
    </source>
</evidence>
<dbReference type="Proteomes" id="UP000319213">
    <property type="component" value="Unassembled WGS sequence"/>
</dbReference>
<comment type="caution">
    <text evidence="2">The sequence shown here is derived from an EMBL/GenBank/DDBJ whole genome shotgun (WGS) entry which is preliminary data.</text>
</comment>
<dbReference type="Gene3D" id="1.25.40.10">
    <property type="entry name" value="Tetratricopeptide repeat domain"/>
    <property type="match status" value="2"/>
</dbReference>
<feature type="compositionally biased region" description="Basic and acidic residues" evidence="1">
    <location>
        <begin position="9"/>
        <end position="19"/>
    </location>
</feature>
<dbReference type="SUPFAM" id="SSF48452">
    <property type="entry name" value="TPR-like"/>
    <property type="match status" value="1"/>
</dbReference>
<sequence>MTETTQADAADHVKGRGMAERTTTGQAPDRTATGITTEPPARPQPIGAFPLPAGFLLVPAGPETEPARRDLVAGKLPHTWPEALRAHELAFAGDTDGALAHLAGDDPVTRYNRFVIDPDADDPAALRQALGEPYGVLADVVAFTVGRAPEPPALGDADGEVAALVLAAQASHALGRGEPARAAELLEEAAGRVPQEAAPLAGVLLGSAATIRKDTEGATPEVIAALERALGLVDGTDLRVGRAELHLALGLALHDRAAEDVGAAGRAVPHYHAALQLVTSAEAPQVWAAAHANLGAAYLTMPMRQASDRLRVAVAMRSLRAALTVYTRETHPAEWASTQLNLANALVYAPSSHQADNLVEAVELYEEVLAVRDREADPLGRARVLANQGNALAHLGMFEPAAEKLAEAEALFTEAGDAEAARTVRDLLDGVTRQAAVAKAGG</sequence>
<keyword evidence="3" id="KW-1185">Reference proteome</keyword>
<feature type="region of interest" description="Disordered" evidence="1">
    <location>
        <begin position="1"/>
        <end position="43"/>
    </location>
</feature>
<evidence type="ECO:0000313" key="3">
    <source>
        <dbReference type="Proteomes" id="UP000319213"/>
    </source>
</evidence>
<evidence type="ECO:0008006" key="4">
    <source>
        <dbReference type="Google" id="ProtNLM"/>
    </source>
</evidence>
<protein>
    <recommendedName>
        <fullName evidence="4">Tetratricopeptide repeat protein</fullName>
    </recommendedName>
</protein>
<dbReference type="AlphaFoldDB" id="A0A543IY02"/>
<organism evidence="2 3">
    <name type="scientific">Thermopolyspora flexuosa</name>
    <dbReference type="NCBI Taxonomy" id="103836"/>
    <lineage>
        <taxon>Bacteria</taxon>
        <taxon>Bacillati</taxon>
        <taxon>Actinomycetota</taxon>
        <taxon>Actinomycetes</taxon>
        <taxon>Streptosporangiales</taxon>
        <taxon>Streptosporangiaceae</taxon>
        <taxon>Thermopolyspora</taxon>
    </lineage>
</organism>